<dbReference type="RefSeq" id="WP_235882771.1">
    <property type="nucleotide sequence ID" value="NZ_MF547664.1"/>
</dbReference>
<proteinExistence type="predicted"/>
<dbReference type="AlphaFoldDB" id="A0A2R4NC97"/>
<geneLocation type="plasmid" evidence="1">
    <name>LIBA6289</name>
</geneLocation>
<protein>
    <submittedName>
        <fullName evidence="1">Uncharacterized protein</fullName>
    </submittedName>
</protein>
<evidence type="ECO:0000313" key="1">
    <source>
        <dbReference type="EMBL" id="AVX33759.1"/>
    </source>
</evidence>
<keyword evidence="1" id="KW-0614">Plasmid</keyword>
<sequence>MIENEVEKINNGMLGISFADYANGYAVLHKEIIGSSLYFDICNSTWNGITSNMEVTLKFVLDYTMDNKRKKENIENILIYINSLSVKNETNNLSACIRPFLYKLVEKYSTHIEKCLIKHEFVGVNQNEIKEFLKHIIKIEESSRYLIYEE</sequence>
<gene>
    <name evidence="1" type="ORF">plasmid_LIBA6289_00074</name>
</gene>
<name>A0A2R4NC97_CLODI</name>
<organism evidence="1">
    <name type="scientific">Clostridioides difficile</name>
    <name type="common">Peptoclostridium difficile</name>
    <dbReference type="NCBI Taxonomy" id="1496"/>
    <lineage>
        <taxon>Bacteria</taxon>
        <taxon>Bacillati</taxon>
        <taxon>Bacillota</taxon>
        <taxon>Clostridia</taxon>
        <taxon>Peptostreptococcales</taxon>
        <taxon>Peptostreptococcaceae</taxon>
        <taxon>Clostridioides</taxon>
    </lineage>
</organism>
<dbReference type="EMBL" id="MF547664">
    <property type="protein sequence ID" value="AVX33759.1"/>
    <property type="molecule type" value="Genomic_DNA"/>
</dbReference>
<accession>A0A2R4NC97</accession>
<reference evidence="1" key="1">
    <citation type="journal article" date="2018" name="Genome Biol. Evol.">
        <title>Two Groups of Cocirculating, Epidemic Clostridiodes difficile Strains Microdiversify through Different Mechanisms.</title>
        <authorList>
            <person name="Murillo T."/>
            <person name="Ramirez-Vargas G."/>
            <person name="Riedel T."/>
            <person name="Overmann J."/>
            <person name="Andersen J.M."/>
            <person name="Guzman-Verri C."/>
            <person name="Chaves-Olarte E."/>
            <person name="Rodriguez C."/>
        </authorList>
    </citation>
    <scope>NUCLEOTIDE SEQUENCE</scope>
    <source>
        <strain evidence="1">LIBA-6289</strain>
        <plasmid evidence="1">LIBA6289</plasmid>
    </source>
</reference>